<evidence type="ECO:0000313" key="3">
    <source>
        <dbReference type="Proteomes" id="UP000035540"/>
    </source>
</evidence>
<keyword evidence="3" id="KW-1185">Reference proteome</keyword>
<dbReference type="Proteomes" id="UP000035540">
    <property type="component" value="Chromosome"/>
</dbReference>
<reference evidence="2 3" key="1">
    <citation type="journal article" date="2015" name="Genome Announc.">
        <title>Complete Genome Sequence of the Type Strain Corynebacterium testudinoris DSM 44614, Recovered from Necrotic Lesions in the Mouth of a Tortoise.</title>
        <authorList>
            <person name="Ruckert C."/>
            <person name="Kriete M."/>
            <person name="Jaenicke S."/>
            <person name="Winkler A."/>
            <person name="Tauch A."/>
        </authorList>
    </citation>
    <scope>NUCLEOTIDE SEQUENCE [LARGE SCALE GENOMIC DNA]</scope>
    <source>
        <strain evidence="2 3">DSM 44614</strain>
    </source>
</reference>
<dbReference type="RefSeq" id="WP_158408168.1">
    <property type="nucleotide sequence ID" value="NZ_CP011545.1"/>
</dbReference>
<keyword evidence="1" id="KW-0812">Transmembrane</keyword>
<evidence type="ECO:0000313" key="2">
    <source>
        <dbReference type="EMBL" id="AKK09718.1"/>
    </source>
</evidence>
<dbReference type="KEGG" id="cted:CTEST_11555"/>
<sequence>MKKLLVFAIVLMLLATVLKANLGPIELAIILIVAVPLAWLVARRVGTKPR</sequence>
<feature type="transmembrane region" description="Helical" evidence="1">
    <location>
        <begin position="29"/>
        <end position="46"/>
    </location>
</feature>
<dbReference type="AlphaFoldDB" id="A0A0G3HCR1"/>
<accession>A0A0G3HCR1</accession>
<name>A0A0G3HCR1_9CORY</name>
<proteinExistence type="predicted"/>
<reference evidence="3" key="2">
    <citation type="submission" date="2015-05" db="EMBL/GenBank/DDBJ databases">
        <title>Complete genome sequence of Corynebacterium testudinoris DSM 44614, recovered from necrotic lesions in the mouth of a tortoise.</title>
        <authorList>
            <person name="Ruckert C."/>
            <person name="Albersmeier A."/>
            <person name="Winkler A."/>
            <person name="Tauch A."/>
        </authorList>
    </citation>
    <scope>NUCLEOTIDE SEQUENCE [LARGE SCALE GENOMIC DNA]</scope>
    <source>
        <strain evidence="3">DSM 44614</strain>
    </source>
</reference>
<dbReference type="EMBL" id="CP011545">
    <property type="protein sequence ID" value="AKK09718.1"/>
    <property type="molecule type" value="Genomic_DNA"/>
</dbReference>
<organism evidence="2 3">
    <name type="scientific">Corynebacterium testudinoris</name>
    <dbReference type="NCBI Taxonomy" id="136857"/>
    <lineage>
        <taxon>Bacteria</taxon>
        <taxon>Bacillati</taxon>
        <taxon>Actinomycetota</taxon>
        <taxon>Actinomycetes</taxon>
        <taxon>Mycobacteriales</taxon>
        <taxon>Corynebacteriaceae</taxon>
        <taxon>Corynebacterium</taxon>
    </lineage>
</organism>
<dbReference type="PATRIC" id="fig|136857.5.peg.2280"/>
<keyword evidence="1" id="KW-0472">Membrane</keyword>
<gene>
    <name evidence="2" type="ORF">CTEST_11555</name>
</gene>
<protein>
    <submittedName>
        <fullName evidence="2">Uncharacterized protein</fullName>
    </submittedName>
</protein>
<keyword evidence="1" id="KW-1133">Transmembrane helix</keyword>
<evidence type="ECO:0000256" key="1">
    <source>
        <dbReference type="SAM" id="Phobius"/>
    </source>
</evidence>